<feature type="compositionally biased region" description="Low complexity" evidence="6">
    <location>
        <begin position="483"/>
        <end position="501"/>
    </location>
</feature>
<comment type="caution">
    <text evidence="8">The sequence shown here is derived from an EMBL/GenBank/DDBJ whole genome shotgun (WGS) entry which is preliminary data.</text>
</comment>
<feature type="DNA-binding region" description="Homeobox" evidence="5">
    <location>
        <begin position="144"/>
        <end position="174"/>
    </location>
</feature>
<feature type="compositionally biased region" description="Basic and acidic residues" evidence="6">
    <location>
        <begin position="306"/>
        <end position="315"/>
    </location>
</feature>
<dbReference type="AlphaFoldDB" id="A0AAW0GWX9"/>
<dbReference type="GO" id="GO:0003677">
    <property type="term" value="F:DNA binding"/>
    <property type="evidence" value="ECO:0007669"/>
    <property type="project" value="UniProtKB-UniRule"/>
</dbReference>
<proteinExistence type="inferred from homology"/>
<evidence type="ECO:0000256" key="5">
    <source>
        <dbReference type="PROSITE-ProRule" id="PRU00108"/>
    </source>
</evidence>
<comment type="subcellular location">
    <subcellularLocation>
        <location evidence="5">Nucleus</location>
    </subcellularLocation>
</comment>
<gene>
    <name evidence="8" type="ORF">QCA50_002458</name>
</gene>
<evidence type="ECO:0000256" key="6">
    <source>
        <dbReference type="SAM" id="MobiDB-lite"/>
    </source>
</evidence>
<name>A0AAW0GWX9_9APHY</name>
<dbReference type="EMBL" id="JASBNA010000002">
    <property type="protein sequence ID" value="KAK7695268.1"/>
    <property type="molecule type" value="Genomic_DNA"/>
</dbReference>
<feature type="domain" description="Homeobox" evidence="7">
    <location>
        <begin position="142"/>
        <end position="173"/>
    </location>
</feature>
<evidence type="ECO:0000313" key="9">
    <source>
        <dbReference type="Proteomes" id="UP001385951"/>
    </source>
</evidence>
<feature type="region of interest" description="Disordered" evidence="6">
    <location>
        <begin position="483"/>
        <end position="508"/>
    </location>
</feature>
<dbReference type="Gene3D" id="1.10.10.60">
    <property type="entry name" value="Homeodomain-like"/>
    <property type="match status" value="1"/>
</dbReference>
<dbReference type="Proteomes" id="UP001385951">
    <property type="component" value="Unassembled WGS sequence"/>
</dbReference>
<feature type="region of interest" description="Disordered" evidence="6">
    <location>
        <begin position="247"/>
        <end position="341"/>
    </location>
</feature>
<dbReference type="GO" id="GO:0005634">
    <property type="term" value="C:nucleus"/>
    <property type="evidence" value="ECO:0007669"/>
    <property type="project" value="UniProtKB-SubCell"/>
</dbReference>
<reference evidence="8 9" key="1">
    <citation type="submission" date="2022-09" db="EMBL/GenBank/DDBJ databases">
        <authorList>
            <person name="Palmer J.M."/>
        </authorList>
    </citation>
    <scope>NUCLEOTIDE SEQUENCE [LARGE SCALE GENOMIC DNA]</scope>
    <source>
        <strain evidence="8 9">DSM 7382</strain>
    </source>
</reference>
<dbReference type="SUPFAM" id="SSF46689">
    <property type="entry name" value="Homeodomain-like"/>
    <property type="match status" value="1"/>
</dbReference>
<keyword evidence="4 5" id="KW-0539">Nucleus</keyword>
<dbReference type="InterPro" id="IPR008422">
    <property type="entry name" value="KN_HD"/>
</dbReference>
<dbReference type="InterPro" id="IPR001356">
    <property type="entry name" value="HD"/>
</dbReference>
<comment type="similarity">
    <text evidence="1">Belongs to the TALE/M-ATYP homeobox family.</text>
</comment>
<accession>A0AAW0GWX9</accession>
<keyword evidence="2 5" id="KW-0238">DNA-binding</keyword>
<sequence>MHEDSANLRNQLSAVQDLFISSLLHDDRSLVAFDQHWNTLVAWVTRGVQEGWLEQDVAQLAYNSATLIATYVDSLHICAETVEAMVFDVKDALARLTLSDAVAVVPSSKSISEKHVHADGERICPPSYIPAAYQWLMENIHNPYPTSHVKHDLASRSGLSTRQVHDWFKAARRSIGWVDFSRKHFQGSRSLAVEAAAQVLLEQGTSRQIPLEIEVDILSLKGTAECLYSAVGVSYSDNTRWSPFLPIPSNKGSSAGRIQTSSSPNTSLSALHAASALRTHESSHNTNNSRAFSLPSIRSHPRKRRLSDADTEEIRKKPRLLPGGPRRQAVSDPLPRTSEPGGLNMFWRDMFTPTVSSLLPDEADPGPISIIPIDPDTPASDEQIASLSSFYASLIPENGPTSTSPVVTPETMAPQSNIPLPPPAPVYPQTFNEILPFADLTLAMEPVDVSATNESLAQFLSSLTPENDLFDFSTCLSDNSSDTSSILTLSPPRTPTITPTSNLEPSDSTQCLNLPNIDPTSAMNFSFPTHQPEETFSILDEILRDKTTGKNSAAYSFPLTEVDPALGTIRFDPSYPIFPTLLTL</sequence>
<feature type="compositionally biased region" description="Low complexity" evidence="6">
    <location>
        <begin position="267"/>
        <end position="277"/>
    </location>
</feature>
<dbReference type="Pfam" id="PF05920">
    <property type="entry name" value="Homeobox_KN"/>
    <property type="match status" value="1"/>
</dbReference>
<dbReference type="CDD" id="cd00086">
    <property type="entry name" value="homeodomain"/>
    <property type="match status" value="1"/>
</dbReference>
<dbReference type="PROSITE" id="PS50071">
    <property type="entry name" value="HOMEOBOX_2"/>
    <property type="match status" value="1"/>
</dbReference>
<keyword evidence="9" id="KW-1185">Reference proteome</keyword>
<evidence type="ECO:0000259" key="7">
    <source>
        <dbReference type="PROSITE" id="PS50071"/>
    </source>
</evidence>
<evidence type="ECO:0000256" key="3">
    <source>
        <dbReference type="ARBA" id="ARBA00023155"/>
    </source>
</evidence>
<evidence type="ECO:0000256" key="4">
    <source>
        <dbReference type="ARBA" id="ARBA00023242"/>
    </source>
</evidence>
<keyword evidence="3 5" id="KW-0371">Homeobox</keyword>
<dbReference type="GO" id="GO:0006355">
    <property type="term" value="P:regulation of DNA-templated transcription"/>
    <property type="evidence" value="ECO:0007669"/>
    <property type="project" value="InterPro"/>
</dbReference>
<organism evidence="8 9">
    <name type="scientific">Cerrena zonata</name>
    <dbReference type="NCBI Taxonomy" id="2478898"/>
    <lineage>
        <taxon>Eukaryota</taxon>
        <taxon>Fungi</taxon>
        <taxon>Dikarya</taxon>
        <taxon>Basidiomycota</taxon>
        <taxon>Agaricomycotina</taxon>
        <taxon>Agaricomycetes</taxon>
        <taxon>Polyporales</taxon>
        <taxon>Cerrenaceae</taxon>
        <taxon>Cerrena</taxon>
    </lineage>
</organism>
<dbReference type="InterPro" id="IPR009057">
    <property type="entry name" value="Homeodomain-like_sf"/>
</dbReference>
<protein>
    <recommendedName>
        <fullName evidence="7">Homeobox domain-containing protein</fullName>
    </recommendedName>
</protein>
<evidence type="ECO:0000256" key="2">
    <source>
        <dbReference type="ARBA" id="ARBA00023125"/>
    </source>
</evidence>
<evidence type="ECO:0000313" key="8">
    <source>
        <dbReference type="EMBL" id="KAK7695268.1"/>
    </source>
</evidence>
<evidence type="ECO:0000256" key="1">
    <source>
        <dbReference type="ARBA" id="ARBA00005800"/>
    </source>
</evidence>
<feature type="compositionally biased region" description="Polar residues" evidence="6">
    <location>
        <begin position="250"/>
        <end position="266"/>
    </location>
</feature>